<dbReference type="PROSITE" id="PS00211">
    <property type="entry name" value="ABC_TRANSPORTER_1"/>
    <property type="match status" value="1"/>
</dbReference>
<proteinExistence type="predicted"/>
<keyword evidence="3" id="KW-0067">ATP-binding</keyword>
<sequence>MPFIIASDVSIQFADGYQVFPSLSFSIDARYSGLVGRNGSGKSILGKLIAGTIKPTTGHVVRPKKVGYWGQFEVLDQTQTIAQYLGVDTKLDALRRVEQGSCDLVDFDIIADDWGIEETINELLVSLRLTSTSLKQTVTSLSGGQQTVLGLWRLFQSDHDLLILDEPSNHLDQQAKAWLLAQIARFDNKILLISHDRTLLNQCDTIYHLDNLGISQYRGNYAAYEENRRRETEALCRRREDAAKACRKAKKKIQENVEKAQRREKTGLKQRKNSSHGKSLLDTMKNSAQSSRGAQKERDLARLEDAKTAKQALDSRVASATPQQLVFDNTQARKGRILDVISVRLPFGTKQSVTMSLNVGEKVYISGENGSGKSTLLKTISGVIEELAGEINNKLDCIYLDQHFSLLDSDLDMADNLTRLCPHFTLADSRNLLASIGFRGDTVFKKVSYLSGGERMKLCILAVSHQQNSPLLLLDEPDNHLDLDSKIMLAEAISSYSGSVLLVSHDQHFVEQSGIWRKYKMV</sequence>
<dbReference type="SUPFAM" id="SSF52540">
    <property type="entry name" value="P-loop containing nucleoside triphosphate hydrolases"/>
    <property type="match status" value="2"/>
</dbReference>
<reference evidence="6 7" key="1">
    <citation type="submission" date="2017-10" db="EMBL/GenBank/DDBJ databases">
        <title>Nyctiphanis sp. nov., isolated from the stomach of the euphausiid Nyctiphanes simplex (Hansen, 1911) in the Gulf of California.</title>
        <authorList>
            <person name="Gomez-Gil B."/>
            <person name="Aguilar-Mendez M."/>
            <person name="Lopez-Cortes A."/>
            <person name="Gomez-Gutierrez J."/>
            <person name="Roque A."/>
            <person name="Lang E."/>
            <person name="Gonzalez-Castillo A."/>
        </authorList>
    </citation>
    <scope>NUCLEOTIDE SEQUENCE [LARGE SCALE GENOMIC DNA]</scope>
    <source>
        <strain evidence="6 7">CAIM 600</strain>
    </source>
</reference>
<dbReference type="GO" id="GO:0016887">
    <property type="term" value="F:ATP hydrolysis activity"/>
    <property type="evidence" value="ECO:0007669"/>
    <property type="project" value="InterPro"/>
</dbReference>
<evidence type="ECO:0000313" key="6">
    <source>
        <dbReference type="EMBL" id="RXJ74521.1"/>
    </source>
</evidence>
<dbReference type="InterPro" id="IPR003439">
    <property type="entry name" value="ABC_transporter-like_ATP-bd"/>
</dbReference>
<dbReference type="SMART" id="SM00382">
    <property type="entry name" value="AAA"/>
    <property type="match status" value="2"/>
</dbReference>
<evidence type="ECO:0000259" key="5">
    <source>
        <dbReference type="PROSITE" id="PS50893"/>
    </source>
</evidence>
<dbReference type="InterPro" id="IPR027417">
    <property type="entry name" value="P-loop_NTPase"/>
</dbReference>
<comment type="caution">
    <text evidence="6">The sequence shown here is derived from an EMBL/GenBank/DDBJ whole genome shotgun (WGS) entry which is preliminary data.</text>
</comment>
<keyword evidence="7" id="KW-1185">Reference proteome</keyword>
<keyword evidence="2" id="KW-0547">Nucleotide-binding</keyword>
<organism evidence="6 7">
    <name type="scientific">Veronia nyctiphanis</name>
    <dbReference type="NCBI Taxonomy" id="1278244"/>
    <lineage>
        <taxon>Bacteria</taxon>
        <taxon>Pseudomonadati</taxon>
        <taxon>Pseudomonadota</taxon>
        <taxon>Gammaproteobacteria</taxon>
        <taxon>Vibrionales</taxon>
        <taxon>Vibrionaceae</taxon>
        <taxon>Veronia</taxon>
    </lineage>
</organism>
<feature type="compositionally biased region" description="Polar residues" evidence="4">
    <location>
        <begin position="284"/>
        <end position="293"/>
    </location>
</feature>
<evidence type="ECO:0000256" key="3">
    <source>
        <dbReference type="ARBA" id="ARBA00022840"/>
    </source>
</evidence>
<dbReference type="GO" id="GO:0003746">
    <property type="term" value="F:translation elongation factor activity"/>
    <property type="evidence" value="ECO:0007669"/>
    <property type="project" value="UniProtKB-KW"/>
</dbReference>
<dbReference type="AlphaFoldDB" id="A0A4Q0YZF3"/>
<feature type="compositionally biased region" description="Basic and acidic residues" evidence="4">
    <location>
        <begin position="252"/>
        <end position="267"/>
    </location>
</feature>
<dbReference type="Pfam" id="PF00005">
    <property type="entry name" value="ABC_tran"/>
    <property type="match status" value="2"/>
</dbReference>
<feature type="region of interest" description="Disordered" evidence="4">
    <location>
        <begin position="250"/>
        <end position="299"/>
    </location>
</feature>
<accession>A0A4Q0YZF3</accession>
<gene>
    <name evidence="6" type="ORF">CS022_02795</name>
</gene>
<evidence type="ECO:0000256" key="1">
    <source>
        <dbReference type="ARBA" id="ARBA00022737"/>
    </source>
</evidence>
<evidence type="ECO:0000313" key="7">
    <source>
        <dbReference type="Proteomes" id="UP000290287"/>
    </source>
</evidence>
<dbReference type="EMBL" id="PEIB01000002">
    <property type="protein sequence ID" value="RXJ74521.1"/>
    <property type="molecule type" value="Genomic_DNA"/>
</dbReference>
<keyword evidence="6" id="KW-0648">Protein biosynthesis</keyword>
<keyword evidence="1" id="KW-0677">Repeat</keyword>
<dbReference type="InterPro" id="IPR003593">
    <property type="entry name" value="AAA+_ATPase"/>
</dbReference>
<dbReference type="PANTHER" id="PTHR19211:SF6">
    <property type="entry name" value="BLL7188 PROTEIN"/>
    <property type="match status" value="1"/>
</dbReference>
<evidence type="ECO:0000256" key="4">
    <source>
        <dbReference type="SAM" id="MobiDB-lite"/>
    </source>
</evidence>
<dbReference type="OrthoDB" id="9808609at2"/>
<name>A0A4Q0YZF3_9GAMM</name>
<dbReference type="InterPro" id="IPR017871">
    <property type="entry name" value="ABC_transporter-like_CS"/>
</dbReference>
<evidence type="ECO:0000256" key="2">
    <source>
        <dbReference type="ARBA" id="ARBA00022741"/>
    </source>
</evidence>
<protein>
    <submittedName>
        <fullName evidence="6">Elongation factor 3</fullName>
    </submittedName>
</protein>
<keyword evidence="6" id="KW-0251">Elongation factor</keyword>
<dbReference type="InterPro" id="IPR050611">
    <property type="entry name" value="ABCF"/>
</dbReference>
<dbReference type="RefSeq" id="WP_129120990.1">
    <property type="nucleotide sequence ID" value="NZ_PEIB01000002.1"/>
</dbReference>
<dbReference type="GO" id="GO:0005524">
    <property type="term" value="F:ATP binding"/>
    <property type="evidence" value="ECO:0007669"/>
    <property type="project" value="UniProtKB-KW"/>
</dbReference>
<dbReference type="PROSITE" id="PS50893">
    <property type="entry name" value="ABC_TRANSPORTER_2"/>
    <property type="match status" value="1"/>
</dbReference>
<dbReference type="PANTHER" id="PTHR19211">
    <property type="entry name" value="ATP-BINDING TRANSPORT PROTEIN-RELATED"/>
    <property type="match status" value="1"/>
</dbReference>
<dbReference type="Gene3D" id="3.40.50.300">
    <property type="entry name" value="P-loop containing nucleotide triphosphate hydrolases"/>
    <property type="match status" value="2"/>
</dbReference>
<feature type="domain" description="ABC transporter" evidence="5">
    <location>
        <begin position="4"/>
        <end position="236"/>
    </location>
</feature>
<dbReference type="Proteomes" id="UP000290287">
    <property type="component" value="Unassembled WGS sequence"/>
</dbReference>